<dbReference type="GO" id="GO:0016413">
    <property type="term" value="F:O-acetyltransferase activity"/>
    <property type="evidence" value="ECO:0007669"/>
    <property type="project" value="TreeGrafter"/>
</dbReference>
<keyword evidence="4 7" id="KW-0812">Transmembrane</keyword>
<evidence type="ECO:0000256" key="2">
    <source>
        <dbReference type="ARBA" id="ARBA00007400"/>
    </source>
</evidence>
<dbReference type="PANTHER" id="PTHR40074:SF2">
    <property type="entry name" value="O-ACETYLTRANSFERASE WECH"/>
    <property type="match status" value="1"/>
</dbReference>
<dbReference type="RefSeq" id="WP_171835182.1">
    <property type="nucleotide sequence ID" value="NZ_CP053708.1"/>
</dbReference>
<dbReference type="EMBL" id="CP053708">
    <property type="protein sequence ID" value="QKE91722.1"/>
    <property type="molecule type" value="Genomic_DNA"/>
</dbReference>
<keyword evidence="6 7" id="KW-0472">Membrane</keyword>
<protein>
    <submittedName>
        <fullName evidence="9">Acyltransferase</fullName>
    </submittedName>
</protein>
<keyword evidence="9" id="KW-0808">Transferase</keyword>
<keyword evidence="10" id="KW-1185">Reference proteome</keyword>
<organism evidence="9 10">
    <name type="scientific">Lichenicola cladoniae</name>
    <dbReference type="NCBI Taxonomy" id="1484109"/>
    <lineage>
        <taxon>Bacteria</taxon>
        <taxon>Pseudomonadati</taxon>
        <taxon>Pseudomonadota</taxon>
        <taxon>Alphaproteobacteria</taxon>
        <taxon>Acetobacterales</taxon>
        <taxon>Acetobacteraceae</taxon>
        <taxon>Lichenicola</taxon>
    </lineage>
</organism>
<evidence type="ECO:0000256" key="5">
    <source>
        <dbReference type="ARBA" id="ARBA00022989"/>
    </source>
</evidence>
<comment type="similarity">
    <text evidence="2">Belongs to the acyltransferase 3 family.</text>
</comment>
<dbReference type="KEGG" id="lck:HN018_18295"/>
<dbReference type="InterPro" id="IPR002656">
    <property type="entry name" value="Acyl_transf_3_dom"/>
</dbReference>
<keyword evidence="9" id="KW-0012">Acyltransferase</keyword>
<accession>A0A6M8HTQ2</accession>
<reference evidence="9 10" key="1">
    <citation type="journal article" date="2014" name="World J. Microbiol. Biotechnol.">
        <title>Biodiversity and physiological characteristics of Antarctic and Arctic lichens-associated bacteria.</title>
        <authorList>
            <person name="Lee Y.M."/>
            <person name="Kim E.H."/>
            <person name="Lee H.K."/>
            <person name="Hong S.G."/>
        </authorList>
    </citation>
    <scope>NUCLEOTIDE SEQUENCE [LARGE SCALE GENOMIC DNA]</scope>
    <source>
        <strain evidence="9 10">PAMC 26569</strain>
    </source>
</reference>
<feature type="transmembrane region" description="Helical" evidence="7">
    <location>
        <begin position="173"/>
        <end position="191"/>
    </location>
</feature>
<evidence type="ECO:0000256" key="3">
    <source>
        <dbReference type="ARBA" id="ARBA00022475"/>
    </source>
</evidence>
<evidence type="ECO:0000256" key="4">
    <source>
        <dbReference type="ARBA" id="ARBA00022692"/>
    </source>
</evidence>
<feature type="transmembrane region" description="Helical" evidence="7">
    <location>
        <begin position="73"/>
        <end position="92"/>
    </location>
</feature>
<evidence type="ECO:0000256" key="7">
    <source>
        <dbReference type="SAM" id="Phobius"/>
    </source>
</evidence>
<name>A0A6M8HTQ2_9PROT</name>
<feature type="transmembrane region" description="Helical" evidence="7">
    <location>
        <begin position="113"/>
        <end position="135"/>
    </location>
</feature>
<feature type="transmembrane region" description="Helical" evidence="7">
    <location>
        <begin position="147"/>
        <end position="166"/>
    </location>
</feature>
<comment type="subcellular location">
    <subcellularLocation>
        <location evidence="1">Cell membrane</location>
        <topology evidence="1">Multi-pass membrane protein</topology>
    </subcellularLocation>
</comment>
<keyword evidence="5 7" id="KW-1133">Transmembrane helix</keyword>
<feature type="transmembrane region" description="Helical" evidence="7">
    <location>
        <begin position="45"/>
        <end position="61"/>
    </location>
</feature>
<feature type="transmembrane region" description="Helical" evidence="7">
    <location>
        <begin position="322"/>
        <end position="342"/>
    </location>
</feature>
<feature type="transmembrane region" description="Helical" evidence="7">
    <location>
        <begin position="264"/>
        <end position="282"/>
    </location>
</feature>
<proteinExistence type="inferred from homology"/>
<evidence type="ECO:0000256" key="1">
    <source>
        <dbReference type="ARBA" id="ARBA00004651"/>
    </source>
</evidence>
<evidence type="ECO:0000313" key="9">
    <source>
        <dbReference type="EMBL" id="QKE91722.1"/>
    </source>
</evidence>
<feature type="transmembrane region" description="Helical" evidence="7">
    <location>
        <begin position="223"/>
        <end position="244"/>
    </location>
</feature>
<dbReference type="PANTHER" id="PTHR40074">
    <property type="entry name" value="O-ACETYLTRANSFERASE WECH"/>
    <property type="match status" value="1"/>
</dbReference>
<sequence length="353" mass="38734">MTATKMHSLDLNDRVDADPSGVAIRPVVEPRKIKPKPPRNEGIDAFRYVCAAVVILFHTLPSKPPVPVWAADLATICFIAVPFFFVSSGYFLHAADRFNIGLVVRPLRRLLPIYLFWMLAYGLLLKLLPVHAWSFSARDLLWGGPAYHLWFIPALALALAFVGVGMSTVGPKLTGIACLLLACIAVTRGAYHDVLGLAGTASTHDGQLAAPLYIYIGMMISRYPVAISWRWWAGLTALGVTLAFTENRLIIGVSGTPMFLGHDVLVSMFPLGAVAFMLARTIPRSWFISVLARLGQVSLGVYFVHLFIVWLLLPYIGNDSPFRVILLTSLVIAPSTGLSFLLQRIPGLRPFVL</sequence>
<dbReference type="Proteomes" id="UP000500767">
    <property type="component" value="Chromosome"/>
</dbReference>
<evidence type="ECO:0000256" key="6">
    <source>
        <dbReference type="ARBA" id="ARBA00023136"/>
    </source>
</evidence>
<dbReference type="GO" id="GO:0009246">
    <property type="term" value="P:enterobacterial common antigen biosynthetic process"/>
    <property type="evidence" value="ECO:0007669"/>
    <property type="project" value="TreeGrafter"/>
</dbReference>
<dbReference type="Pfam" id="PF01757">
    <property type="entry name" value="Acyl_transf_3"/>
    <property type="match status" value="1"/>
</dbReference>
<dbReference type="AlphaFoldDB" id="A0A6M8HTQ2"/>
<feature type="transmembrane region" description="Helical" evidence="7">
    <location>
        <begin position="294"/>
        <end position="316"/>
    </location>
</feature>
<gene>
    <name evidence="9" type="ORF">HN018_18295</name>
</gene>
<dbReference type="GO" id="GO:0005886">
    <property type="term" value="C:plasma membrane"/>
    <property type="evidence" value="ECO:0007669"/>
    <property type="project" value="UniProtKB-SubCell"/>
</dbReference>
<feature type="domain" description="Acyltransferase 3" evidence="8">
    <location>
        <begin position="41"/>
        <end position="342"/>
    </location>
</feature>
<evidence type="ECO:0000259" key="8">
    <source>
        <dbReference type="Pfam" id="PF01757"/>
    </source>
</evidence>
<evidence type="ECO:0000313" key="10">
    <source>
        <dbReference type="Proteomes" id="UP000500767"/>
    </source>
</evidence>
<keyword evidence="3" id="KW-1003">Cell membrane</keyword>